<dbReference type="SUPFAM" id="SSF53383">
    <property type="entry name" value="PLP-dependent transferases"/>
    <property type="match status" value="1"/>
</dbReference>
<evidence type="ECO:0000313" key="7">
    <source>
        <dbReference type="EMBL" id="PZF70928.1"/>
    </source>
</evidence>
<evidence type="ECO:0000313" key="8">
    <source>
        <dbReference type="Proteomes" id="UP000248745"/>
    </source>
</evidence>
<dbReference type="RefSeq" id="WP_111000944.1">
    <property type="nucleotide sequence ID" value="NZ_QKTW01000028.1"/>
</dbReference>
<evidence type="ECO:0000259" key="6">
    <source>
        <dbReference type="PROSITE" id="PS50949"/>
    </source>
</evidence>
<dbReference type="Pfam" id="PF00392">
    <property type="entry name" value="GntR"/>
    <property type="match status" value="1"/>
</dbReference>
<dbReference type="Gene3D" id="3.40.640.10">
    <property type="entry name" value="Type I PLP-dependent aspartate aminotransferase-like (Major domain)"/>
    <property type="match status" value="1"/>
</dbReference>
<dbReference type="InterPro" id="IPR015421">
    <property type="entry name" value="PyrdxlP-dep_Trfase_major"/>
</dbReference>
<dbReference type="InterPro" id="IPR015422">
    <property type="entry name" value="PyrdxlP-dep_Trfase_small"/>
</dbReference>
<dbReference type="OrthoDB" id="9802328at2"/>
<dbReference type="Gene3D" id="3.90.1150.10">
    <property type="entry name" value="Aspartate Aminotransferase, domain 1"/>
    <property type="match status" value="1"/>
</dbReference>
<dbReference type="InterPro" id="IPR036388">
    <property type="entry name" value="WH-like_DNA-bd_sf"/>
</dbReference>
<proteinExistence type="inferred from homology"/>
<evidence type="ECO:0000256" key="5">
    <source>
        <dbReference type="ARBA" id="ARBA00023163"/>
    </source>
</evidence>
<keyword evidence="4" id="KW-0238">DNA-binding</keyword>
<organism evidence="7 8">
    <name type="scientific">Taibaiella soli</name>
    <dbReference type="NCBI Taxonomy" id="1649169"/>
    <lineage>
        <taxon>Bacteria</taxon>
        <taxon>Pseudomonadati</taxon>
        <taxon>Bacteroidota</taxon>
        <taxon>Chitinophagia</taxon>
        <taxon>Chitinophagales</taxon>
        <taxon>Chitinophagaceae</taxon>
        <taxon>Taibaiella</taxon>
    </lineage>
</organism>
<evidence type="ECO:0000256" key="1">
    <source>
        <dbReference type="ARBA" id="ARBA00005384"/>
    </source>
</evidence>
<dbReference type="GO" id="GO:0008483">
    <property type="term" value="F:transaminase activity"/>
    <property type="evidence" value="ECO:0007669"/>
    <property type="project" value="UniProtKB-KW"/>
</dbReference>
<dbReference type="CDD" id="cd00609">
    <property type="entry name" value="AAT_like"/>
    <property type="match status" value="1"/>
</dbReference>
<dbReference type="InterPro" id="IPR015424">
    <property type="entry name" value="PyrdxlP-dep_Trfase"/>
</dbReference>
<dbReference type="PANTHER" id="PTHR46577">
    <property type="entry name" value="HTH-TYPE TRANSCRIPTIONAL REGULATORY PROTEIN GABR"/>
    <property type="match status" value="1"/>
</dbReference>
<keyword evidence="5" id="KW-0804">Transcription</keyword>
<evidence type="ECO:0000256" key="2">
    <source>
        <dbReference type="ARBA" id="ARBA00022898"/>
    </source>
</evidence>
<reference evidence="7 8" key="1">
    <citation type="submission" date="2018-06" db="EMBL/GenBank/DDBJ databases">
        <title>Mucibacter soli gen. nov., sp. nov., a new member of the family Chitinophagaceae producing mucin.</title>
        <authorList>
            <person name="Kim M.-K."/>
            <person name="Park S."/>
            <person name="Kim T.-S."/>
            <person name="Joung Y."/>
            <person name="Han J.-H."/>
            <person name="Kim S.B."/>
        </authorList>
    </citation>
    <scope>NUCLEOTIDE SEQUENCE [LARGE SCALE GENOMIC DNA]</scope>
    <source>
        <strain evidence="7 8">R1-15</strain>
    </source>
</reference>
<dbReference type="SUPFAM" id="SSF46785">
    <property type="entry name" value="Winged helix' DNA-binding domain"/>
    <property type="match status" value="1"/>
</dbReference>
<evidence type="ECO:0000256" key="4">
    <source>
        <dbReference type="ARBA" id="ARBA00023125"/>
    </source>
</evidence>
<gene>
    <name evidence="7" type="ORF">DN068_21110</name>
</gene>
<keyword evidence="8" id="KW-1185">Reference proteome</keyword>
<protein>
    <submittedName>
        <fullName evidence="7">PLP-dependent aminotransferase family protein</fullName>
    </submittedName>
</protein>
<dbReference type="PANTHER" id="PTHR46577:SF2">
    <property type="entry name" value="TRANSCRIPTIONAL REGULATORY PROTEIN"/>
    <property type="match status" value="1"/>
</dbReference>
<comment type="caution">
    <text evidence="7">The sequence shown here is derived from an EMBL/GenBank/DDBJ whole genome shotgun (WGS) entry which is preliminary data.</text>
</comment>
<keyword evidence="7" id="KW-0808">Transferase</keyword>
<feature type="domain" description="HTH gntR-type" evidence="6">
    <location>
        <begin position="10"/>
        <end position="78"/>
    </location>
</feature>
<dbReference type="InterPro" id="IPR004839">
    <property type="entry name" value="Aminotransferase_I/II_large"/>
</dbReference>
<dbReference type="InterPro" id="IPR036390">
    <property type="entry name" value="WH_DNA-bd_sf"/>
</dbReference>
<name>A0A2W2ATA0_9BACT</name>
<dbReference type="InterPro" id="IPR000524">
    <property type="entry name" value="Tscrpt_reg_HTH_GntR"/>
</dbReference>
<dbReference type="PROSITE" id="PS50949">
    <property type="entry name" value="HTH_GNTR"/>
    <property type="match status" value="1"/>
</dbReference>
<dbReference type="AlphaFoldDB" id="A0A2W2ATA0"/>
<dbReference type="InterPro" id="IPR051446">
    <property type="entry name" value="HTH_trans_reg/aminotransferase"/>
</dbReference>
<evidence type="ECO:0000256" key="3">
    <source>
        <dbReference type="ARBA" id="ARBA00023015"/>
    </source>
</evidence>
<dbReference type="SMART" id="SM00345">
    <property type="entry name" value="HTH_GNTR"/>
    <property type="match status" value="1"/>
</dbReference>
<keyword evidence="2" id="KW-0663">Pyridoxal phosphate</keyword>
<dbReference type="Gene3D" id="1.10.10.10">
    <property type="entry name" value="Winged helix-like DNA-binding domain superfamily/Winged helix DNA-binding domain"/>
    <property type="match status" value="1"/>
</dbReference>
<dbReference type="Pfam" id="PF00155">
    <property type="entry name" value="Aminotran_1_2"/>
    <property type="match status" value="1"/>
</dbReference>
<sequence length="478" mass="54419">MKTQQNGKTEHLYLHLADSIERQILDNILRIGDKLPSVRALSKKHGISMSTTLQAYYHLESKGLVESRPQSGYYVRFNTQHFPQQPDKSKPLPTAQNKNVDAIISEVYDDWHDDKVTRFSLSVPAPELLPLAPLNKAMLRALRESRANATYYEQVRGNEELRRQVARWALNWDAHLQPEDLITTSGCMNAISYCLMALTKRGDTIAIESPAYFGTLRLLNSLGLKVLELPTHPETGVDPDDVRKAIEKHHIKACLFVTNFSNPLGFCMPDEQKKELVKLLAFHGIPLIEDDLYGDVYFGKQRPKSCKTFDEEGNVLWCGSVSKTLAPGYRVGWVAPGKHYEQIKQLKLYHAITSATPEQQAVANFLGTGRYEHHLRKMRTALHANSLQYIRAIGEYFPEGTRVSHPKGGYILWVELDKSIDTYQLYHEAMLHKISIAPGIIFSSQDRYRNCMRLSYGMQWTPELERALKKLGGIIKRG</sequence>
<keyword evidence="7" id="KW-0032">Aminotransferase</keyword>
<accession>A0A2W2ATA0</accession>
<dbReference type="GO" id="GO:0030170">
    <property type="term" value="F:pyridoxal phosphate binding"/>
    <property type="evidence" value="ECO:0007669"/>
    <property type="project" value="InterPro"/>
</dbReference>
<dbReference type="GO" id="GO:0003677">
    <property type="term" value="F:DNA binding"/>
    <property type="evidence" value="ECO:0007669"/>
    <property type="project" value="UniProtKB-KW"/>
</dbReference>
<keyword evidence="3" id="KW-0805">Transcription regulation</keyword>
<dbReference type="EMBL" id="QKTW01000028">
    <property type="protein sequence ID" value="PZF70928.1"/>
    <property type="molecule type" value="Genomic_DNA"/>
</dbReference>
<dbReference type="CDD" id="cd07377">
    <property type="entry name" value="WHTH_GntR"/>
    <property type="match status" value="1"/>
</dbReference>
<dbReference type="GO" id="GO:0003700">
    <property type="term" value="F:DNA-binding transcription factor activity"/>
    <property type="evidence" value="ECO:0007669"/>
    <property type="project" value="InterPro"/>
</dbReference>
<dbReference type="Proteomes" id="UP000248745">
    <property type="component" value="Unassembled WGS sequence"/>
</dbReference>
<comment type="similarity">
    <text evidence="1">In the C-terminal section; belongs to the class-I pyridoxal-phosphate-dependent aminotransferase family.</text>
</comment>